<dbReference type="RefSeq" id="WP_076763922.1">
    <property type="nucleotide sequence ID" value="NZ_JARMMK010000008.1"/>
</dbReference>
<organism evidence="9 10">
    <name type="scientific">Bacillus swezeyi</name>
    <dbReference type="NCBI Taxonomy" id="1925020"/>
    <lineage>
        <taxon>Bacteria</taxon>
        <taxon>Bacillati</taxon>
        <taxon>Bacillota</taxon>
        <taxon>Bacilli</taxon>
        <taxon>Bacillales</taxon>
        <taxon>Bacillaceae</taxon>
        <taxon>Bacillus</taxon>
    </lineage>
</organism>
<evidence type="ECO:0000256" key="6">
    <source>
        <dbReference type="ARBA" id="ARBA00066637"/>
    </source>
</evidence>
<dbReference type="GO" id="GO:0006508">
    <property type="term" value="P:proteolysis"/>
    <property type="evidence" value="ECO:0007669"/>
    <property type="project" value="UniProtKB-KW"/>
</dbReference>
<dbReference type="SMART" id="SM00245">
    <property type="entry name" value="TSPc"/>
    <property type="match status" value="1"/>
</dbReference>
<protein>
    <recommendedName>
        <fullName evidence="6">C-terminal processing peptidase</fullName>
        <ecNumber evidence="6">3.4.21.102</ecNumber>
    </recommendedName>
</protein>
<dbReference type="InterPro" id="IPR036034">
    <property type="entry name" value="PDZ_sf"/>
</dbReference>
<dbReference type="PROSITE" id="PS50106">
    <property type="entry name" value="PDZ"/>
    <property type="match status" value="1"/>
</dbReference>
<evidence type="ECO:0000256" key="1">
    <source>
        <dbReference type="ARBA" id="ARBA00009179"/>
    </source>
</evidence>
<dbReference type="SUPFAM" id="SSF50156">
    <property type="entry name" value="PDZ domain-like"/>
    <property type="match status" value="1"/>
</dbReference>
<dbReference type="Proteomes" id="UP000187367">
    <property type="component" value="Unassembled WGS sequence"/>
</dbReference>
<evidence type="ECO:0000313" key="10">
    <source>
        <dbReference type="Proteomes" id="UP000187367"/>
    </source>
</evidence>
<dbReference type="FunFam" id="2.30.42.10:FF:000063">
    <property type="entry name" value="Peptidase, S41 family"/>
    <property type="match status" value="1"/>
</dbReference>
<dbReference type="PANTHER" id="PTHR32060">
    <property type="entry name" value="TAIL-SPECIFIC PROTEASE"/>
    <property type="match status" value="1"/>
</dbReference>
<dbReference type="SMART" id="SM00228">
    <property type="entry name" value="PDZ"/>
    <property type="match status" value="1"/>
</dbReference>
<reference evidence="9 10" key="1">
    <citation type="submission" date="2017-01" db="EMBL/GenBank/DDBJ databases">
        <title>Bacillus phylogenomics.</title>
        <authorList>
            <person name="Dunlap C."/>
        </authorList>
    </citation>
    <scope>NUCLEOTIDE SEQUENCE [LARGE SCALE GENOMIC DNA]</scope>
    <source>
        <strain evidence="9 10">NRRL B-41282</strain>
    </source>
</reference>
<dbReference type="NCBIfam" id="TIGR00225">
    <property type="entry name" value="prc"/>
    <property type="match status" value="1"/>
</dbReference>
<accession>A0A1R1QE97</accession>
<dbReference type="InterPro" id="IPR004447">
    <property type="entry name" value="Peptidase_S41A"/>
</dbReference>
<name>A0A1R1RGJ9_9BACI</name>
<evidence type="ECO:0000256" key="2">
    <source>
        <dbReference type="ARBA" id="ARBA00022670"/>
    </source>
</evidence>
<keyword evidence="4 7" id="KW-0720">Serine protease</keyword>
<dbReference type="InterPro" id="IPR002477">
    <property type="entry name" value="Peptidoglycan-bd-like"/>
</dbReference>
<keyword evidence="10" id="KW-1185">Reference proteome</keyword>
<dbReference type="CDD" id="cd07560">
    <property type="entry name" value="Peptidase_S41_CPP"/>
    <property type="match status" value="1"/>
</dbReference>
<dbReference type="Pfam" id="PF03572">
    <property type="entry name" value="Peptidase_S41"/>
    <property type="match status" value="1"/>
</dbReference>
<dbReference type="InterPro" id="IPR005151">
    <property type="entry name" value="Tail-specific_protease"/>
</dbReference>
<dbReference type="EC" id="3.4.21.102" evidence="6"/>
<keyword evidence="3 7" id="KW-0378">Hydrolase</keyword>
<dbReference type="InterPro" id="IPR036365">
    <property type="entry name" value="PGBD-like_sf"/>
</dbReference>
<dbReference type="PANTHER" id="PTHR32060:SF30">
    <property type="entry name" value="CARBOXY-TERMINAL PROCESSING PROTEASE CTPA"/>
    <property type="match status" value="1"/>
</dbReference>
<dbReference type="Pfam" id="PF13180">
    <property type="entry name" value="PDZ_2"/>
    <property type="match status" value="1"/>
</dbReference>
<dbReference type="FunFam" id="3.30.750.44:FF:000001">
    <property type="entry name" value="S41 family peptidase"/>
    <property type="match status" value="1"/>
</dbReference>
<dbReference type="SUPFAM" id="SSF52096">
    <property type="entry name" value="ClpP/crotonase"/>
    <property type="match status" value="1"/>
</dbReference>
<dbReference type="InterPro" id="IPR001478">
    <property type="entry name" value="PDZ"/>
</dbReference>
<dbReference type="Pfam" id="PF22694">
    <property type="entry name" value="CtpB_N-like"/>
    <property type="match status" value="1"/>
</dbReference>
<dbReference type="AlphaFoldDB" id="A0A1R1RGJ9"/>
<evidence type="ECO:0000256" key="3">
    <source>
        <dbReference type="ARBA" id="ARBA00022801"/>
    </source>
</evidence>
<dbReference type="OrthoDB" id="9812068at2"/>
<feature type="domain" description="PDZ" evidence="8">
    <location>
        <begin position="95"/>
        <end position="159"/>
    </location>
</feature>
<evidence type="ECO:0000259" key="8">
    <source>
        <dbReference type="PROSITE" id="PS50106"/>
    </source>
</evidence>
<dbReference type="Gene3D" id="3.30.750.44">
    <property type="match status" value="1"/>
</dbReference>
<dbReference type="Gene3D" id="3.90.226.10">
    <property type="entry name" value="2-enoyl-CoA Hydratase, Chain A, domain 1"/>
    <property type="match status" value="1"/>
</dbReference>
<evidence type="ECO:0000256" key="4">
    <source>
        <dbReference type="ARBA" id="ARBA00022825"/>
    </source>
</evidence>
<dbReference type="CDD" id="cd06782">
    <property type="entry name" value="cpPDZ_CPP-like"/>
    <property type="match status" value="1"/>
</dbReference>
<dbReference type="GO" id="GO:0004252">
    <property type="term" value="F:serine-type endopeptidase activity"/>
    <property type="evidence" value="ECO:0007669"/>
    <property type="project" value="UniProtKB-EC"/>
</dbReference>
<gene>
    <name evidence="9" type="ORF">BW143_16455</name>
</gene>
<dbReference type="SUPFAM" id="SSF47090">
    <property type="entry name" value="PGBD-like"/>
    <property type="match status" value="1"/>
</dbReference>
<accession>A0A1R1RGJ9</accession>
<dbReference type="InterPro" id="IPR036366">
    <property type="entry name" value="PGBDSf"/>
</dbReference>
<dbReference type="GO" id="GO:0030288">
    <property type="term" value="C:outer membrane-bounded periplasmic space"/>
    <property type="evidence" value="ECO:0007669"/>
    <property type="project" value="TreeGrafter"/>
</dbReference>
<dbReference type="InterPro" id="IPR029045">
    <property type="entry name" value="ClpP/crotonase-like_dom_sf"/>
</dbReference>
<comment type="similarity">
    <text evidence="1 7">Belongs to the peptidase S41A family.</text>
</comment>
<keyword evidence="2 7" id="KW-0645">Protease</keyword>
<dbReference type="Pfam" id="PF01471">
    <property type="entry name" value="PG_binding_1"/>
    <property type="match status" value="1"/>
</dbReference>
<comment type="catalytic activity">
    <reaction evidence="5">
        <text>The enzyme shows specific recognition of a C-terminal tripeptide, Xaa-Yaa-Zaa, in which Xaa is preferably Ala or Leu, Yaa is preferably Ala or Tyr, and Zaa is preferably Ala, but then cleaves at a variable distance from the C-terminus. A typical cleavage is -Ala-Ala-|-Arg-Ala-Ala-Lys-Glu-Asn-Tyr-Ala-Leu-Ala-Ala.</text>
        <dbReference type="EC" id="3.4.21.102"/>
    </reaction>
</comment>
<sequence>MKQQLKLFLAILITAVAASALTLFIVGKGNDGSVYSASEGDKFAKLMAAYDKIKSDYYQNTDDEKLTDGAIKGMLEALDDPYSTYMDKKEAKSFEESITSSFEGIGAQVEEKNGQILIVAPIKGSPAEKAGLKPHDEIQKVDGKSVKGKTVNEATAMIRGKKGTDVKLMLNREGVGQIDVTIKRDTIPIETVYSKIIDGNIGEIQITSFSESTAKELTKAIDELSEKGAERFVLDLRGNPGGLMDQAITMSNLFVDKGKTIMQVESKSGKKEVYKAENERKVNKPTVVLVNEGTASAAEIMASALHQSSGIPIVGEKTFGKGTVQNAENFSDGSTVKLTIAKWLTPNGDWIHEKGIKPQYKAELPSYAKLPYLDSKKEYKSGSTGDEVKAAQQMLKALGYDVKPTGSFDDQTAAAVKAFQKDQKLKTTGIITGETTISMTTKLQKKLSDNDTQLDKAIEILKKEK</sequence>
<evidence type="ECO:0000256" key="7">
    <source>
        <dbReference type="RuleBase" id="RU004404"/>
    </source>
</evidence>
<evidence type="ECO:0000313" key="9">
    <source>
        <dbReference type="EMBL" id="OMI01813.1"/>
    </source>
</evidence>
<evidence type="ECO:0000256" key="5">
    <source>
        <dbReference type="ARBA" id="ARBA00051784"/>
    </source>
</evidence>
<dbReference type="InterPro" id="IPR055210">
    <property type="entry name" value="CtpA/B_N"/>
</dbReference>
<comment type="caution">
    <text evidence="9">The sequence shown here is derived from an EMBL/GenBank/DDBJ whole genome shotgun (WGS) entry which is preliminary data.</text>
</comment>
<proteinExistence type="inferred from homology"/>
<dbReference type="EMBL" id="MTJL01000033">
    <property type="protein sequence ID" value="OMI01813.1"/>
    <property type="molecule type" value="Genomic_DNA"/>
</dbReference>
<dbReference type="GO" id="GO:0007165">
    <property type="term" value="P:signal transduction"/>
    <property type="evidence" value="ECO:0007669"/>
    <property type="project" value="TreeGrafter"/>
</dbReference>
<dbReference type="Gene3D" id="1.10.101.10">
    <property type="entry name" value="PGBD-like superfamily/PGBD"/>
    <property type="match status" value="1"/>
</dbReference>
<dbReference type="Gene3D" id="2.30.42.10">
    <property type="match status" value="1"/>
</dbReference>